<reference evidence="3" key="1">
    <citation type="journal article" date="2019" name="Int. J. Syst. Evol. Microbiol.">
        <title>The Global Catalogue of Microorganisms (GCM) 10K type strain sequencing project: providing services to taxonomists for standard genome sequencing and annotation.</title>
        <authorList>
            <consortium name="The Broad Institute Genomics Platform"/>
            <consortium name="The Broad Institute Genome Sequencing Center for Infectious Disease"/>
            <person name="Wu L."/>
            <person name="Ma J."/>
        </authorList>
    </citation>
    <scope>NUCLEOTIDE SEQUENCE [LARGE SCALE GENOMIC DNA]</scope>
    <source>
        <strain evidence="3">CGMCC 4.1641</strain>
    </source>
</reference>
<name>A0ABV8S454_9BACL</name>
<protein>
    <submittedName>
        <fullName evidence="2">DUF5597 domain-containing protein</fullName>
    </submittedName>
</protein>
<dbReference type="InterPro" id="IPR017853">
    <property type="entry name" value="GH"/>
</dbReference>
<dbReference type="RefSeq" id="WP_204604708.1">
    <property type="nucleotide sequence ID" value="NZ_JBHSED010000001.1"/>
</dbReference>
<accession>A0ABV8S454</accession>
<gene>
    <name evidence="2" type="ORF">ACFO1S_00010</name>
</gene>
<dbReference type="EMBL" id="JBHSED010000001">
    <property type="protein sequence ID" value="MFC4301815.1"/>
    <property type="molecule type" value="Genomic_DNA"/>
</dbReference>
<organism evidence="2 3">
    <name type="scientific">Cohnella boryungensis</name>
    <dbReference type="NCBI Taxonomy" id="768479"/>
    <lineage>
        <taxon>Bacteria</taxon>
        <taxon>Bacillati</taxon>
        <taxon>Bacillota</taxon>
        <taxon>Bacilli</taxon>
        <taxon>Bacillales</taxon>
        <taxon>Paenibacillaceae</taxon>
        <taxon>Cohnella</taxon>
    </lineage>
</organism>
<sequence>MLNQESQGKNHLLLDKGKPFIMLAGEVHNSNSSSAEYMESIWEKAVKLGMNSLLLPVTWEMVEPEEDVFDFRLVDELIGQARRHGMKIGFLWFGAWKNAQCYYAPSWVKTDLERFRRAEVEKGKNKINMKDFYDLPYTTLSYLCEATNAADAKAFRELMRHIKEVDEQERTVLLVQVENEPGLQGAAREHSDIADTVFEADVPQPFVDYMKSQTGTMAEDVRDAVEKGAQSGNWKAVFGEASEEVFSAYHIASYIDKVAAAGKEVYSLPMMANCWLDKGQKPGIFPSGGPVSRMMEVWKYCAPHVDVLAPDIYVPNFCEVCDEYVKMDNPLFIPETATHGYAGPRLVYVVGHHHALGFAPFAFEDMGKPFTAIQSYLFGMDIDDPMLKTPQNIDEYAWYNRTLHSMMPLLTDKYGTSDLQATIVERPEQDTMVFGEYGFKALMNLPILTRKDGVCLVLKRTAEEFYIIVNGCAVIPFSANPNKPNVDILSLEEGCFEQGMWKMSRRLNGDEAASMRFETPTLLKIKLFGYR</sequence>
<keyword evidence="3" id="KW-1185">Reference proteome</keyword>
<dbReference type="Gene3D" id="2.60.220.20">
    <property type="entry name" value="putative beta-Galactosidase from caulobacter crescentus"/>
    <property type="match status" value="1"/>
</dbReference>
<comment type="caution">
    <text evidence="2">The sequence shown here is derived from an EMBL/GenBank/DDBJ whole genome shotgun (WGS) entry which is preliminary data.</text>
</comment>
<dbReference type="Pfam" id="PF18120">
    <property type="entry name" value="DUF5597"/>
    <property type="match status" value="1"/>
</dbReference>
<evidence type="ECO:0000313" key="2">
    <source>
        <dbReference type="EMBL" id="MFC4301815.1"/>
    </source>
</evidence>
<dbReference type="SUPFAM" id="SSF51445">
    <property type="entry name" value="(Trans)glycosidases"/>
    <property type="match status" value="1"/>
</dbReference>
<dbReference type="Proteomes" id="UP001595755">
    <property type="component" value="Unassembled WGS sequence"/>
</dbReference>
<evidence type="ECO:0000313" key="3">
    <source>
        <dbReference type="Proteomes" id="UP001595755"/>
    </source>
</evidence>
<dbReference type="Gene3D" id="3.20.20.80">
    <property type="entry name" value="Glycosidases"/>
    <property type="match status" value="1"/>
</dbReference>
<proteinExistence type="predicted"/>
<feature type="domain" description="DUF5597" evidence="1">
    <location>
        <begin position="402"/>
        <end position="516"/>
    </location>
</feature>
<dbReference type="InterPro" id="IPR040719">
    <property type="entry name" value="DUF5597"/>
</dbReference>
<evidence type="ECO:0000259" key="1">
    <source>
        <dbReference type="Pfam" id="PF18120"/>
    </source>
</evidence>